<dbReference type="EMBL" id="SGKU01000076">
    <property type="protein sequence ID" value="NFA44369.1"/>
    <property type="molecule type" value="Genomic_DNA"/>
</dbReference>
<dbReference type="EMBL" id="SGKU01000076">
    <property type="protein sequence ID" value="NFA44362.1"/>
    <property type="molecule type" value="Genomic_DNA"/>
</dbReference>
<accession>A0A6M0SSS4</accession>
<organism evidence="1 3">
    <name type="scientific">Clostridium botulinum</name>
    <dbReference type="NCBI Taxonomy" id="1491"/>
    <lineage>
        <taxon>Bacteria</taxon>
        <taxon>Bacillati</taxon>
        <taxon>Bacillota</taxon>
        <taxon>Clostridia</taxon>
        <taxon>Eubacteriales</taxon>
        <taxon>Clostridiaceae</taxon>
        <taxon>Clostridium</taxon>
    </lineage>
</organism>
<sequence>MGLNLEKWIREGKVVVTEYDKDRKTISFPCPYCGEISSWNSFERRNDEIDSTIKNFNLSDVWTRFSGETKSYEEIEIEMICPICKRKIDKKRRLENRLNSWNIILNVYLEVYKNDEYMQLVINNIKKIVINAEEAVSPITMKKMLEDRNIICDKMIINVWNIARDECKLNHVGLPIRWTIEMNEMKMQETKNKIFDFFKRL</sequence>
<reference evidence="1 3" key="1">
    <citation type="submission" date="2019-02" db="EMBL/GenBank/DDBJ databases">
        <title>Genome sequencing of Clostridium botulinum clinical isolates.</title>
        <authorList>
            <person name="Brunt J."/>
            <person name="Van Vliet A.H.M."/>
            <person name="Stringer S.C."/>
            <person name="Grant K.A."/>
            <person name="Carter A.C."/>
            <person name="Peck M.W."/>
        </authorList>
    </citation>
    <scope>NUCLEOTIDE SEQUENCE [LARGE SCALE GENOMIC DNA]</scope>
    <source>
        <strain evidence="1 3">H113700579</strain>
    </source>
</reference>
<comment type="caution">
    <text evidence="1">The sequence shown here is derived from an EMBL/GenBank/DDBJ whole genome shotgun (WGS) entry which is preliminary data.</text>
</comment>
<dbReference type="AlphaFoldDB" id="A0A6M0SSS4"/>
<proteinExistence type="predicted"/>
<gene>
    <name evidence="1" type="ORF">EXM65_17800</name>
    <name evidence="2" type="ORF">EXM65_17845</name>
</gene>
<evidence type="ECO:0000313" key="1">
    <source>
        <dbReference type="EMBL" id="NFA44362.1"/>
    </source>
</evidence>
<evidence type="ECO:0000313" key="3">
    <source>
        <dbReference type="Proteomes" id="UP000472355"/>
    </source>
</evidence>
<evidence type="ECO:0000313" key="2">
    <source>
        <dbReference type="EMBL" id="NFA44369.1"/>
    </source>
</evidence>
<protein>
    <submittedName>
        <fullName evidence="1">Uncharacterized protein</fullName>
    </submittedName>
</protein>
<name>A0A6M0SSS4_CLOBO</name>
<dbReference type="Proteomes" id="UP000472355">
    <property type="component" value="Unassembled WGS sequence"/>
</dbReference>